<name>A0A0R3QFV4_9BILA</name>
<dbReference type="AlphaFoldDB" id="A0A0R3QFV4"/>
<proteinExistence type="predicted"/>
<sequence length="90" mass="9786">LPPNGTTDSNGVERTKCAISSISSLFFLIVATASISGEHSIGSEKFVICDQRNMLGNCSSIETDRRITHERMISLSSSSVHFVPFRISPL</sequence>
<reference evidence="1" key="1">
    <citation type="submission" date="2017-02" db="UniProtKB">
        <authorList>
            <consortium name="WormBaseParasite"/>
        </authorList>
    </citation>
    <scope>IDENTIFICATION</scope>
</reference>
<organism evidence="1">
    <name type="scientific">Brugia timori</name>
    <dbReference type="NCBI Taxonomy" id="42155"/>
    <lineage>
        <taxon>Eukaryota</taxon>
        <taxon>Metazoa</taxon>
        <taxon>Ecdysozoa</taxon>
        <taxon>Nematoda</taxon>
        <taxon>Chromadorea</taxon>
        <taxon>Rhabditida</taxon>
        <taxon>Spirurina</taxon>
        <taxon>Spiruromorpha</taxon>
        <taxon>Filarioidea</taxon>
        <taxon>Onchocercidae</taxon>
        <taxon>Brugia</taxon>
    </lineage>
</organism>
<protein>
    <submittedName>
        <fullName evidence="1">Secreted protein</fullName>
    </submittedName>
</protein>
<evidence type="ECO:0000313" key="1">
    <source>
        <dbReference type="WBParaSite" id="BTMF_0000525201-mRNA-1"/>
    </source>
</evidence>
<accession>A0A0R3QFV4</accession>
<dbReference type="WBParaSite" id="BTMF_0000525201-mRNA-1">
    <property type="protein sequence ID" value="BTMF_0000525201-mRNA-1"/>
    <property type="gene ID" value="BTMF_0000525201"/>
</dbReference>